<dbReference type="InterPro" id="IPR024047">
    <property type="entry name" value="MM3350-like_sf"/>
</dbReference>
<organism evidence="3 4">
    <name type="scientific">Tenacibaculum discolor</name>
    <dbReference type="NCBI Taxonomy" id="361581"/>
    <lineage>
        <taxon>Bacteria</taxon>
        <taxon>Pseudomonadati</taxon>
        <taxon>Bacteroidota</taxon>
        <taxon>Flavobacteriia</taxon>
        <taxon>Flavobacteriales</taxon>
        <taxon>Flavobacteriaceae</taxon>
        <taxon>Tenacibaculum</taxon>
    </lineage>
</organism>
<comment type="caution">
    <text evidence="3">The sequence shown here is derived from an EMBL/GenBank/DDBJ whole genome shotgun (WGS) entry which is preliminary data.</text>
</comment>
<protein>
    <recommendedName>
        <fullName evidence="1">Plasmid pRiA4b Orf3-like domain-containing protein</fullName>
    </recommendedName>
</protein>
<proteinExistence type="predicted"/>
<evidence type="ECO:0000313" key="4">
    <source>
        <dbReference type="Proteomes" id="UP000222163"/>
    </source>
</evidence>
<dbReference type="Gene3D" id="3.10.290.30">
    <property type="entry name" value="MM3350-like"/>
    <property type="match status" value="1"/>
</dbReference>
<reference evidence="3" key="2">
    <citation type="submission" date="2017-10" db="EMBL/GenBank/DDBJ databases">
        <authorList>
            <person name="Enke T.N."/>
            <person name="Cordero O.X."/>
        </authorList>
    </citation>
    <scope>NUCLEOTIDE SEQUENCE</scope>
    <source>
        <strain evidence="3">4G03</strain>
    </source>
</reference>
<dbReference type="Pfam" id="PF07929">
    <property type="entry name" value="PRiA4_ORF3"/>
    <property type="match status" value="1"/>
</dbReference>
<reference evidence="3 4" key="1">
    <citation type="journal article" date="2016" name="Nat. Commun.">
        <title>Microbial interactions lead to rapid micro-scale successions on model marine particles.</title>
        <authorList>
            <person name="Datta M.S."/>
            <person name="Sliwerska E."/>
            <person name="Gore J."/>
            <person name="Polz M.F."/>
            <person name="Cordero O.X."/>
        </authorList>
    </citation>
    <scope>NUCLEOTIDE SEQUENCE [LARGE SCALE GENOMIC DNA]</scope>
    <source>
        <strain evidence="3 4">4G03</strain>
    </source>
</reference>
<evidence type="ECO:0000313" key="5">
    <source>
        <dbReference type="Proteomes" id="UP001242342"/>
    </source>
</evidence>
<dbReference type="InterPro" id="IPR012912">
    <property type="entry name" value="Plasmid_pRiA4b_Orf3-like"/>
</dbReference>
<name>A0A2G1BQP5_9FLAO</name>
<dbReference type="Proteomes" id="UP001242342">
    <property type="component" value="Unassembled WGS sequence"/>
</dbReference>
<sequence>MYKVRVILDTKEDVIRTLLVNEKTSLENLHFDIAKAFGFNGQEMASFYRTDEDWNQGEEIPLFNMSEAGDGISMATCVLDETLPNQHDKLIYVYDFLQMWTFYVELIEQSNEAVTETKMILSVGEIPEEAPEKEFKAEDLSKNIDDEIDDEFNNFESLDDFDFDNY</sequence>
<reference evidence="2 5" key="3">
    <citation type="submission" date="2023-07" db="EMBL/GenBank/DDBJ databases">
        <title>Genome content predicts the carbon catabolic preferences of heterotrophic bacteria.</title>
        <authorList>
            <person name="Gralka M."/>
        </authorList>
    </citation>
    <scope>NUCLEOTIDE SEQUENCE [LARGE SCALE GENOMIC DNA]</scope>
    <source>
        <strain evidence="2 5">4G03</strain>
    </source>
</reference>
<evidence type="ECO:0000313" key="3">
    <source>
        <dbReference type="EMBL" id="PHN96366.1"/>
    </source>
</evidence>
<keyword evidence="5" id="KW-1185">Reference proteome</keyword>
<evidence type="ECO:0000313" key="2">
    <source>
        <dbReference type="EMBL" id="MDP2541015.1"/>
    </source>
</evidence>
<dbReference type="EMBL" id="JAUYVU010000003">
    <property type="protein sequence ID" value="MDP2541015.1"/>
    <property type="molecule type" value="Genomic_DNA"/>
</dbReference>
<dbReference type="AlphaFoldDB" id="A0A2G1BQP5"/>
<feature type="domain" description="Plasmid pRiA4b Orf3-like" evidence="1">
    <location>
        <begin position="2"/>
        <end position="164"/>
    </location>
</feature>
<evidence type="ECO:0000259" key="1">
    <source>
        <dbReference type="Pfam" id="PF07929"/>
    </source>
</evidence>
<dbReference type="Proteomes" id="UP000222163">
    <property type="component" value="Unassembled WGS sequence"/>
</dbReference>
<dbReference type="EMBL" id="PDUU01000019">
    <property type="protein sequence ID" value="PHN96366.1"/>
    <property type="molecule type" value="Genomic_DNA"/>
</dbReference>
<dbReference type="SUPFAM" id="SSF159941">
    <property type="entry name" value="MM3350-like"/>
    <property type="match status" value="1"/>
</dbReference>
<accession>A0A2G1BQP5</accession>
<dbReference type="RefSeq" id="WP_099216565.1">
    <property type="nucleotide sequence ID" value="NZ_JAUYVU010000003.1"/>
</dbReference>
<gene>
    <name evidence="3" type="ORF">CSC81_14725</name>
    <name evidence="2" type="ORF">Q8W23_05930</name>
</gene>